<dbReference type="InterPro" id="IPR003995">
    <property type="entry name" value="RTX_toxin_determinant-A"/>
</dbReference>
<dbReference type="Proteomes" id="UP000304941">
    <property type="component" value="Unassembled WGS sequence"/>
</dbReference>
<dbReference type="Gene3D" id="2.150.10.10">
    <property type="entry name" value="Serralysin-like metalloprotease, C-terminal"/>
    <property type="match status" value="10"/>
</dbReference>
<dbReference type="InterPro" id="IPR006644">
    <property type="entry name" value="Cadg"/>
</dbReference>
<dbReference type="InterPro" id="IPR013783">
    <property type="entry name" value="Ig-like_fold"/>
</dbReference>
<dbReference type="InterPro" id="IPR011049">
    <property type="entry name" value="Serralysin-like_metalloprot_C"/>
</dbReference>
<protein>
    <recommendedName>
        <fullName evidence="14">P/Homo B domain-containing protein</fullName>
    </recommendedName>
</protein>
<dbReference type="SUPFAM" id="SSF52743">
    <property type="entry name" value="Subtilisin-like"/>
    <property type="match status" value="1"/>
</dbReference>
<keyword evidence="5" id="KW-0645">Protease</keyword>
<dbReference type="SUPFAM" id="SSF49313">
    <property type="entry name" value="Cadherin-like"/>
    <property type="match status" value="2"/>
</dbReference>
<dbReference type="InterPro" id="IPR023828">
    <property type="entry name" value="Peptidase_S8_Ser-AS"/>
</dbReference>
<reference evidence="15 16" key="1">
    <citation type="submission" date="2019-05" db="EMBL/GenBank/DDBJ databases">
        <title>Pseudomonas edaphica sp. nov., isolated from rhizospheric soil of Cistus ladanifer L. in Spain.</title>
        <authorList>
            <person name="Peix A."/>
        </authorList>
    </citation>
    <scope>NUCLEOTIDE SEQUENCE [LARGE SCALE GENOMIC DNA]</scope>
    <source>
        <strain evidence="15 16">RD25</strain>
    </source>
</reference>
<evidence type="ECO:0000256" key="8">
    <source>
        <dbReference type="ARBA" id="ARBA00022825"/>
    </source>
</evidence>
<dbReference type="InterPro" id="IPR018511">
    <property type="entry name" value="Hemolysin-typ_Ca-bd_CS"/>
</dbReference>
<dbReference type="PROSITE" id="PS00138">
    <property type="entry name" value="SUBTILASE_SER"/>
    <property type="match status" value="1"/>
</dbReference>
<dbReference type="Gene3D" id="2.60.120.260">
    <property type="entry name" value="Galactose-binding domain-like"/>
    <property type="match status" value="1"/>
</dbReference>
<evidence type="ECO:0000256" key="12">
    <source>
        <dbReference type="PROSITE-ProRule" id="PRU01240"/>
    </source>
</evidence>
<dbReference type="InterPro" id="IPR050557">
    <property type="entry name" value="RTX_toxin/Mannuronan_C5-epim"/>
</dbReference>
<evidence type="ECO:0000256" key="6">
    <source>
        <dbReference type="ARBA" id="ARBA00022737"/>
    </source>
</evidence>
<dbReference type="InterPro" id="IPR002884">
    <property type="entry name" value="P_dom"/>
</dbReference>
<organism evidence="15 16">
    <name type="scientific">Pseudomonas edaphica</name>
    <dbReference type="NCBI Taxonomy" id="2006980"/>
    <lineage>
        <taxon>Bacteria</taxon>
        <taxon>Pseudomonadati</taxon>
        <taxon>Pseudomonadota</taxon>
        <taxon>Gammaproteobacteria</taxon>
        <taxon>Pseudomonadales</taxon>
        <taxon>Pseudomonadaceae</taxon>
        <taxon>Pseudomonas</taxon>
    </lineage>
</organism>
<dbReference type="InterPro" id="IPR015919">
    <property type="entry name" value="Cadherin-like_sf"/>
</dbReference>
<evidence type="ECO:0000256" key="13">
    <source>
        <dbReference type="SAM" id="MobiDB-lite"/>
    </source>
</evidence>
<dbReference type="PROSITE" id="PS51829">
    <property type="entry name" value="P_HOMO_B"/>
    <property type="match status" value="1"/>
</dbReference>
<dbReference type="PANTHER" id="PTHR38340:SF1">
    <property type="entry name" value="S-LAYER PROTEIN"/>
    <property type="match status" value="1"/>
</dbReference>
<comment type="similarity">
    <text evidence="12">Belongs to the peptidase S8 family.</text>
</comment>
<dbReference type="EMBL" id="VBVZ01000141">
    <property type="protein sequence ID" value="TLG91754.1"/>
    <property type="molecule type" value="Genomic_DNA"/>
</dbReference>
<keyword evidence="3" id="KW-0964">Secreted</keyword>
<dbReference type="InterPro" id="IPR000209">
    <property type="entry name" value="Peptidase_S8/S53_dom"/>
</dbReference>
<evidence type="ECO:0000256" key="2">
    <source>
        <dbReference type="ARBA" id="ARBA00004613"/>
    </source>
</evidence>
<sequence>MDKEYTVTYKVAERSAEYVYQEDVAGHKIGDIHKSPGGHMWYSVSDGSTSESYGFASQNGKLFDIGRLTNHDDAGYQQTAYEVTVKLSAAQYEQLIAFSNNPKAFGFDASTYNLFNNSCVDFVYASLQSIGYNDKKFEGDLWPGNNKDNIKGLLYGFGAQIIRDDLTRNGAYYDTGAGQSCLWLNPSDSVTASPVKNEFSLTTDTLSGIKYKESIDHDAAAAQVSNGLVTSGGGWNLSYDPNKLNLNQYQGNWVNNTFTAAATQILADGYRPGNINTVKDVFDFSLRNSSQSLTYGSTLAALLNSGDARARLTLPTDPLVLDLNGDGVRLTDYLTAPVFFDADNDGGSLEETGWVSAQDGIVVVDVNANGKIDNISETLSEYFGGVAGTNGEAGQKRFANGFAALASLDSNADGVFDNQDAAWSSVNVWVDANHDGKSWDDRNANGAIDTGETSELKSLAALGITQINLKNQLQSGEVRDGNEVLARGTFVQNGVSKEAIAANFIANPNGHVFTTNSSGTVVSTQGSEQVAAVKGYVSASTTGETIDVAQKGVNNATGSSGNDVLQGDAQTNWLAGGQGSDTFYGGAGDDVLLIDGDDLSANVHGGDGTDIAQVLGDKGVYLNLADASVEIAQGGRGNDVFVGGGNSTVYMRGGDGDDVLVGGLANDALSGEGGNDTLMGGAGNDVLRGHRGNDRIGGGSGNDLIDGGQDDDNLSGGTGDDILIGGAGDDRIDGGEGLDIVELSGDFSDYHITRTTEGVWISDTVAGRDGTDFLQNVEKANFKNLALVEIPTATSAGMENPLLVKDVLSQDKAGVGFERTNAHLIGKEQLLQNDIDLQHDVLHITGLFDVVGGTASLTQAGDVLFTPDATFTGLMGFKYTVADAKGNEASTITNTGTGESATMRAAVYLRTADLPSDPLVTDQWYLSQANILPVWNDYTGKGVKIAQIEVNSPFGMTKEILDYRHADLKDNIDKNWLANATPGQMAGEGSGGLFSDHATLVAGVMVAARNGEGSIGVAYDASIAGYWINKEDFSNMSRMREYDVVNHSWGSSHHFDLRFTPTELGLMPVAYRQAIGTGRDGLGTVIVTGGGNDRVKGGNTNYSNVTNSRSSIVVGAINATTDLGALQLGGKPFSSPGASILVSAPGSNVTSTSRLVQNDNGSTFGADSSVSQGTSFAAPIVSGIVALMLEANHELGYRDVQEILALSARKVIDATTSWQNNGSQNWNGGGMHVSHDYGYGEVDARAAVRLAETWNTQQTFANEYSLITPLESGVLNRLIHDGQGSGISHSLTLSNMDGRAEHVEVKVNLTHSRPGDLILKLISPSGTESILMNRPGKVPGSAVSDRGNADFNGEKTLDYVFDTALLRGEAVKGNWTLQVIDSVTGDTGTLNSWSLNVFGKGETRNDQYVYTNEYAQLAATNGRNVLNDTDGGQDTINVAAISSSSSIDLSAGEATLAGTRLTISNPGNIEHLIGGEFADKLIGNSAANHLSGGRGNDVLSGGAGIDTLIGGKGNDTLTGGADTDYFVIDKAAGETDTLTDFVIGTDRIVLSGFDADVYSSMSITQQGADTRLGLINGQTVLLKNVQSQGLKLNSFVHVPDGLRLSHLAVGSGYGFGHSGTLTERVLPDTINGFLYWANDSGERVFGGSGADKITGGLGHDVLVGESSTGSTVGGNDVINGGEGNDTVRGGAGDDVLYGGPGQDYLGGDAGNDTLYLEGDQAINDLAANTLLSSNIKLDGAASHTIGAVAGGEGNDRFVVVEDLRASVSNGVMANLIDDFEVANAGEKIDLSQIRAVRAFSELNFSTVTVDGEQYLRVWLGVMASGTQYLTLKGVKADQLSASNFIFSQLPARPKVLLSGTDVDDVLVGDAGGNTLDGGAGADVMEGRLGDDTYIVDNIGDVAREVVGGGYDVVKSSVSYVLPDEVESLLLQGSAAINGTGNGLTNRIVCNSGNNVLDGAGGSDVMIGGLDDDTYVVDDGNDRIVELAGEGTDSVRSSVSFTLSNHLENLALTGIARINATGNAADNVLRGNSADNRIDGAQGADRMYGEQGNDTYFVDNTADVVVEGLNAGTDKVISTVDFTLGNNVENLELSGPALNATGNALANHLVGNEHNNRLYGGAGDDLLQGGKGDDRYVFGPGQGRDTINEESGAGGGADTIVFEAGIEERNVAVEHSERGMVLRLNNGQQIVSNWTATAGHSIERIEFANGKVWNTATLAIQNNRAPTLSTAIADQNATEDSRFVLTLAAGTFADADAGDAFTLSATLADGKPLPGWLTFDPKTLTFSGTPGNDKVGSVMIRVTATDKAGATVSDAFNLTVANVNDAPRLVNALTDLSLKSGQALKYEVPASTFADVDVGDRLTYQATLANGSALPTWLVFDPATRTFSGTPGESGTLSVNVSVTDLSAAAAGDIFEIVVSPATTVINGTKNGETLTGDAQANTLNGLGGEDYLYGNAGDDILNGGDGNDWLNGGAGNDILDGGVGNDRLSGDAGSDTYRMYRGMGQDTITDVEWSGTSIDTIEVASDLMPADLLLSREGNNLTLAIRGTTDKLSITFFKNIAYAVERVEFADGTTWDLEALKAMTRGVATQGADTLYGDIEADVLNGLDGNDLLYGDAGDDRLNGGAGNDTLNGDAGNDLLDGGDGNDSLTGGDGNDTLDGRAGNDYLSGGMGDDTYLFYRGMGQDTISEFDSTTGNRDTIKVAADLSPADLIVRRDGSNVYLAINGTTDKMTIYSYTDANYQVERVEFANGTVWGVNDLRRLSWVPASEAADTIYGDETDERIDGLGGGDKLYGQAGNDVLNGGGGDDTLDGGMGQDSLDGGLGNDWLYGGSGNDTYHFQRGSGQDTILDRDWTAGNVDVIKFGPGIGAADVKASRQDSDLELAIIGTTDKLIVRDWFSSADSQIEKIQFANGTFWNVATVQALVKGVATEGNDVLQGEESRDDILNGLGGDDKLYGLSGNDRLSGGTGKDTLYGGAGADTLDGGPGNDTLYGDVGNDTYLFYRGVGQDLISDYDSSGGNLDVIKV</sequence>
<dbReference type="Gene3D" id="2.60.40.10">
    <property type="entry name" value="Immunoglobulins"/>
    <property type="match status" value="2"/>
</dbReference>
<evidence type="ECO:0000259" key="14">
    <source>
        <dbReference type="PROSITE" id="PS51829"/>
    </source>
</evidence>
<dbReference type="Pfam" id="PF00353">
    <property type="entry name" value="HemolysinCabind"/>
    <property type="match status" value="18"/>
</dbReference>
<keyword evidence="16" id="KW-1185">Reference proteome</keyword>
<proteinExistence type="inferred from homology"/>
<accession>A0ABY2U6N2</accession>
<comment type="caution">
    <text evidence="15">The sequence shown here is derived from an EMBL/GenBank/DDBJ whole genome shotgun (WGS) entry which is preliminary data.</text>
</comment>
<dbReference type="Pfam" id="PF05345">
    <property type="entry name" value="He_PIG"/>
    <property type="match status" value="2"/>
</dbReference>
<dbReference type="InterPro" id="IPR001343">
    <property type="entry name" value="Hemolysn_Ca-bd"/>
</dbReference>
<name>A0ABY2U6N2_9PSED</name>
<comment type="caution">
    <text evidence="12">Lacks conserved residue(s) required for the propagation of feature annotation.</text>
</comment>
<evidence type="ECO:0000256" key="4">
    <source>
        <dbReference type="ARBA" id="ARBA00022656"/>
    </source>
</evidence>
<dbReference type="Pfam" id="PF01483">
    <property type="entry name" value="P_proprotein"/>
    <property type="match status" value="1"/>
</dbReference>
<evidence type="ECO:0000256" key="1">
    <source>
        <dbReference type="ARBA" id="ARBA00004370"/>
    </source>
</evidence>
<keyword evidence="8" id="KW-0720">Serine protease</keyword>
<evidence type="ECO:0000256" key="5">
    <source>
        <dbReference type="ARBA" id="ARBA00022670"/>
    </source>
</evidence>
<evidence type="ECO:0000256" key="9">
    <source>
        <dbReference type="ARBA" id="ARBA00022837"/>
    </source>
</evidence>
<keyword evidence="10" id="KW-0843">Virulence</keyword>
<dbReference type="SMART" id="SM00736">
    <property type="entry name" value="CADG"/>
    <property type="match status" value="2"/>
</dbReference>
<feature type="non-terminal residue" evidence="15">
    <location>
        <position position="3026"/>
    </location>
</feature>
<dbReference type="PANTHER" id="PTHR38340">
    <property type="entry name" value="S-LAYER PROTEIN"/>
    <property type="match status" value="1"/>
</dbReference>
<dbReference type="PROSITE" id="PS00330">
    <property type="entry name" value="HEMOLYSIN_CALCIUM"/>
    <property type="match status" value="14"/>
</dbReference>
<dbReference type="InterPro" id="IPR008979">
    <property type="entry name" value="Galactose-bd-like_sf"/>
</dbReference>
<dbReference type="InterPro" id="IPR010566">
    <property type="entry name" value="Haemolys_ca-bd"/>
</dbReference>
<dbReference type="Pfam" id="PF06594">
    <property type="entry name" value="HCBP_related"/>
    <property type="match status" value="4"/>
</dbReference>
<evidence type="ECO:0000256" key="10">
    <source>
        <dbReference type="ARBA" id="ARBA00023026"/>
    </source>
</evidence>
<dbReference type="Gene3D" id="3.40.50.200">
    <property type="entry name" value="Peptidase S8/S53 domain"/>
    <property type="match status" value="1"/>
</dbReference>
<evidence type="ECO:0000256" key="11">
    <source>
        <dbReference type="ARBA" id="ARBA00023136"/>
    </source>
</evidence>
<dbReference type="InterPro" id="IPR036852">
    <property type="entry name" value="Peptidase_S8/S53_dom_sf"/>
</dbReference>
<keyword evidence="6" id="KW-0677">Repeat</keyword>
<keyword evidence="7" id="KW-0378">Hydrolase</keyword>
<keyword evidence="4" id="KW-0800">Toxin</keyword>
<feature type="region of interest" description="Disordered" evidence="13">
    <location>
        <begin position="2633"/>
        <end position="2661"/>
    </location>
</feature>
<dbReference type="Pfam" id="PF17892">
    <property type="entry name" value="Cadherin_5"/>
    <property type="match status" value="1"/>
</dbReference>
<keyword evidence="9" id="KW-0106">Calcium</keyword>
<evidence type="ECO:0000256" key="7">
    <source>
        <dbReference type="ARBA" id="ARBA00022801"/>
    </source>
</evidence>
<dbReference type="PRINTS" id="PR01488">
    <property type="entry name" value="RTXTOXINA"/>
</dbReference>
<evidence type="ECO:0000313" key="16">
    <source>
        <dbReference type="Proteomes" id="UP000304941"/>
    </source>
</evidence>
<dbReference type="SUPFAM" id="SSF51120">
    <property type="entry name" value="beta-Roll"/>
    <property type="match status" value="10"/>
</dbReference>
<evidence type="ECO:0000256" key="3">
    <source>
        <dbReference type="ARBA" id="ARBA00022525"/>
    </source>
</evidence>
<dbReference type="PROSITE" id="PS51892">
    <property type="entry name" value="SUBTILASE"/>
    <property type="match status" value="1"/>
</dbReference>
<feature type="domain" description="P/Homo B" evidence="14">
    <location>
        <begin position="1249"/>
        <end position="1403"/>
    </location>
</feature>
<keyword evidence="11" id="KW-0472">Membrane</keyword>
<dbReference type="SUPFAM" id="SSF49785">
    <property type="entry name" value="Galactose-binding domain-like"/>
    <property type="match status" value="1"/>
</dbReference>
<feature type="region of interest" description="Disordered" evidence="13">
    <location>
        <begin position="697"/>
        <end position="719"/>
    </location>
</feature>
<comment type="subcellular location">
    <subcellularLocation>
        <location evidence="1">Membrane</location>
    </subcellularLocation>
    <subcellularLocation>
        <location evidence="2">Secreted</location>
    </subcellularLocation>
</comment>
<evidence type="ECO:0000313" key="15">
    <source>
        <dbReference type="EMBL" id="TLG91754.1"/>
    </source>
</evidence>
<feature type="compositionally biased region" description="Low complexity" evidence="13">
    <location>
        <begin position="2633"/>
        <end position="2650"/>
    </location>
</feature>
<dbReference type="Pfam" id="PF00082">
    <property type="entry name" value="Peptidase_S8"/>
    <property type="match status" value="1"/>
</dbReference>
<dbReference type="InterPro" id="IPR041690">
    <property type="entry name" value="Cadherin_5"/>
</dbReference>
<dbReference type="RefSeq" id="WP_138450985.1">
    <property type="nucleotide sequence ID" value="NZ_VBVZ01000141.1"/>
</dbReference>
<gene>
    <name evidence="15" type="ORF">FEM54_11710</name>
</gene>
<dbReference type="Gene3D" id="2.60.40.3440">
    <property type="match status" value="1"/>
</dbReference>
<dbReference type="PRINTS" id="PR00313">
    <property type="entry name" value="CABNDNGRPT"/>
</dbReference>